<keyword evidence="3" id="KW-1185">Reference proteome</keyword>
<comment type="caution">
    <text evidence="2">The sequence shown here is derived from an EMBL/GenBank/DDBJ whole genome shotgun (WGS) entry which is preliminary data.</text>
</comment>
<proteinExistence type="predicted"/>
<accession>A0A7J6BI97</accession>
<feature type="region of interest" description="Disordered" evidence="1">
    <location>
        <begin position="56"/>
        <end position="82"/>
    </location>
</feature>
<reference evidence="2 3" key="1">
    <citation type="submission" date="2020-04" db="EMBL/GenBank/DDBJ databases">
        <title>Chromosome-level genome assembly of a cyprinid fish Onychostoma macrolepis by integration of Nanopore Sequencing, Bionano and Hi-C technology.</title>
        <authorList>
            <person name="Wang D."/>
        </authorList>
    </citation>
    <scope>NUCLEOTIDE SEQUENCE [LARGE SCALE GENOMIC DNA]</scope>
    <source>
        <strain evidence="2">SWU-2019</strain>
        <tissue evidence="2">Muscle</tissue>
    </source>
</reference>
<evidence type="ECO:0000313" key="2">
    <source>
        <dbReference type="EMBL" id="KAF4094646.1"/>
    </source>
</evidence>
<sequence>MGNLAPAAFLGCGSRFSGSLSESNPDSLLPVVTMKLNADRTGSQNYLASRSLAHIGMNQTNRPPTKNGHAPPPTESRKSYQSVNPFRVRAGFSFATILPGTQRLWFPARCPAGHGNNAAGSLVGIATVGTTTVSDRLRTSDFRS</sequence>
<dbReference type="Proteomes" id="UP000579812">
    <property type="component" value="Unassembled WGS sequence"/>
</dbReference>
<gene>
    <name evidence="2" type="ORF">G5714_024577</name>
</gene>
<evidence type="ECO:0000313" key="3">
    <source>
        <dbReference type="Proteomes" id="UP000579812"/>
    </source>
</evidence>
<dbReference type="EMBL" id="JAAMOB010000037">
    <property type="protein sequence ID" value="KAF4094646.1"/>
    <property type="molecule type" value="Genomic_DNA"/>
</dbReference>
<name>A0A7J6BI97_9TELE</name>
<dbReference type="AlphaFoldDB" id="A0A7J6BI97"/>
<protein>
    <submittedName>
        <fullName evidence="2">Uncharacterized protein</fullName>
    </submittedName>
</protein>
<evidence type="ECO:0000256" key="1">
    <source>
        <dbReference type="SAM" id="MobiDB-lite"/>
    </source>
</evidence>
<organism evidence="2 3">
    <name type="scientific">Onychostoma macrolepis</name>
    <dbReference type="NCBI Taxonomy" id="369639"/>
    <lineage>
        <taxon>Eukaryota</taxon>
        <taxon>Metazoa</taxon>
        <taxon>Chordata</taxon>
        <taxon>Craniata</taxon>
        <taxon>Vertebrata</taxon>
        <taxon>Euteleostomi</taxon>
        <taxon>Actinopterygii</taxon>
        <taxon>Neopterygii</taxon>
        <taxon>Teleostei</taxon>
        <taxon>Ostariophysi</taxon>
        <taxon>Cypriniformes</taxon>
        <taxon>Cyprinidae</taxon>
        <taxon>Acrossocheilinae</taxon>
        <taxon>Onychostoma</taxon>
    </lineage>
</organism>